<dbReference type="AlphaFoldDB" id="F4QFL2"/>
<keyword evidence="5" id="KW-0732">Signal</keyword>
<keyword evidence="3" id="KW-0175">Coiled coil</keyword>
<keyword evidence="7" id="KW-1185">Reference proteome</keyword>
<feature type="chain" id="PRO_5003314047" description="Galactose oxidase" evidence="5">
    <location>
        <begin position="20"/>
        <end position="434"/>
    </location>
</feature>
<dbReference type="EMBL" id="GL883029">
    <property type="protein sequence ID" value="EGG13465.1"/>
    <property type="molecule type" value="Genomic_DNA"/>
</dbReference>
<dbReference type="Gene3D" id="2.120.10.80">
    <property type="entry name" value="Kelch-type beta propeller"/>
    <property type="match status" value="2"/>
</dbReference>
<keyword evidence="4" id="KW-0472">Membrane</keyword>
<dbReference type="InterPro" id="IPR015915">
    <property type="entry name" value="Kelch-typ_b-propeller"/>
</dbReference>
<dbReference type="STRING" id="1054147.F4QFL2"/>
<accession>F4QFL2</accession>
<keyword evidence="4" id="KW-1133">Transmembrane helix</keyword>
<proteinExistence type="predicted"/>
<gene>
    <name evidence="6" type="ORF">DFA_11226</name>
</gene>
<organism evidence="6 7">
    <name type="scientific">Cavenderia fasciculata</name>
    <name type="common">Slime mold</name>
    <name type="synonym">Dictyostelium fasciculatum</name>
    <dbReference type="NCBI Taxonomy" id="261658"/>
    <lineage>
        <taxon>Eukaryota</taxon>
        <taxon>Amoebozoa</taxon>
        <taxon>Evosea</taxon>
        <taxon>Eumycetozoa</taxon>
        <taxon>Dictyostelia</taxon>
        <taxon>Acytosteliales</taxon>
        <taxon>Cavenderiaceae</taxon>
        <taxon>Cavenderia</taxon>
    </lineage>
</organism>
<name>F4QFL2_CACFS</name>
<dbReference type="OMA" id="PINNTMI"/>
<dbReference type="PANTHER" id="PTHR46093">
    <property type="entry name" value="ACYL-COA-BINDING DOMAIN-CONTAINING PROTEIN 5"/>
    <property type="match status" value="1"/>
</dbReference>
<protein>
    <recommendedName>
        <fullName evidence="8">Galactose oxidase</fullName>
    </recommendedName>
</protein>
<dbReference type="SUPFAM" id="SSF117281">
    <property type="entry name" value="Kelch motif"/>
    <property type="match status" value="1"/>
</dbReference>
<dbReference type="Proteomes" id="UP000007797">
    <property type="component" value="Unassembled WGS sequence"/>
</dbReference>
<evidence type="ECO:0008006" key="8">
    <source>
        <dbReference type="Google" id="ProtNLM"/>
    </source>
</evidence>
<dbReference type="Pfam" id="PF24681">
    <property type="entry name" value="Kelch_KLHDC2_KLHL20_DRC7"/>
    <property type="match status" value="2"/>
</dbReference>
<evidence type="ECO:0000256" key="3">
    <source>
        <dbReference type="SAM" id="Coils"/>
    </source>
</evidence>
<feature type="transmembrane region" description="Helical" evidence="4">
    <location>
        <begin position="366"/>
        <end position="388"/>
    </location>
</feature>
<evidence type="ECO:0000313" key="6">
    <source>
        <dbReference type="EMBL" id="EGG13465.1"/>
    </source>
</evidence>
<feature type="signal peptide" evidence="5">
    <location>
        <begin position="1"/>
        <end position="19"/>
    </location>
</feature>
<sequence length="434" mass="47745">MSKLSVIIVMLALVCGAFGVINFVTDGWIQIILSNEKYAPNQMAGHSAVLNPINNTMIVFGGHDNKNVYGDRVYKYDLVADSWFGPNDTSTRDTNSSVPSARWGHVAITTPYNTMYVFGGTDGTKIYNDIYKYNMVSDRWEQIKVSGIPPAARFGHSGVMYPITNEFIFFGGAIGADGLGKTNELVRFNFETNTWAVPSKPAGSAQAQPPFLVGHSAVMTLTNQMVVFGGVDSTGRATNGTFFYDAVMDQWLDVQINYTVSIKVPARAYHATAITALHQMIVFGGVDSSNKGTSDIFKYDFTSQSWSQILAAGDGPQTSLYGLSATVTLLNTIMIFGGQSSDTSFYNDIFKYNVVNSVLRSSTDGVILVVLLSLVGTLIIGLCFALDLQNERNEVEKYERLEREAELKGQNAELRKLKALKEKEARQPLFEKLY</sequence>
<evidence type="ECO:0000256" key="5">
    <source>
        <dbReference type="SAM" id="SignalP"/>
    </source>
</evidence>
<dbReference type="RefSeq" id="XP_004350169.1">
    <property type="nucleotide sequence ID" value="XM_004350119.1"/>
</dbReference>
<dbReference type="GeneID" id="14865487"/>
<evidence type="ECO:0000256" key="2">
    <source>
        <dbReference type="ARBA" id="ARBA00022737"/>
    </source>
</evidence>
<dbReference type="KEGG" id="dfa:DFA_11226"/>
<evidence type="ECO:0000256" key="1">
    <source>
        <dbReference type="ARBA" id="ARBA00022441"/>
    </source>
</evidence>
<feature type="coiled-coil region" evidence="3">
    <location>
        <begin position="388"/>
        <end position="427"/>
    </location>
</feature>
<evidence type="ECO:0000256" key="4">
    <source>
        <dbReference type="SAM" id="Phobius"/>
    </source>
</evidence>
<dbReference type="PANTHER" id="PTHR46093:SF18">
    <property type="entry name" value="FIBRONECTIN TYPE-III DOMAIN-CONTAINING PROTEIN"/>
    <property type="match status" value="1"/>
</dbReference>
<keyword evidence="1" id="KW-0880">Kelch repeat</keyword>
<dbReference type="OrthoDB" id="18805at2759"/>
<evidence type="ECO:0000313" key="7">
    <source>
        <dbReference type="Proteomes" id="UP000007797"/>
    </source>
</evidence>
<reference evidence="7" key="1">
    <citation type="journal article" date="2011" name="Genome Res.">
        <title>Phylogeny-wide analysis of social amoeba genomes highlights ancient origins for complex intercellular communication.</title>
        <authorList>
            <person name="Heidel A.J."/>
            <person name="Lawal H.M."/>
            <person name="Felder M."/>
            <person name="Schilde C."/>
            <person name="Helps N.R."/>
            <person name="Tunggal B."/>
            <person name="Rivero F."/>
            <person name="John U."/>
            <person name="Schleicher M."/>
            <person name="Eichinger L."/>
            <person name="Platzer M."/>
            <person name="Noegel A.A."/>
            <person name="Schaap P."/>
            <person name="Gloeckner G."/>
        </authorList>
    </citation>
    <scope>NUCLEOTIDE SEQUENCE [LARGE SCALE GENOMIC DNA]</scope>
    <source>
        <strain evidence="7">SH3</strain>
    </source>
</reference>
<keyword evidence="2" id="KW-0677">Repeat</keyword>
<keyword evidence="4" id="KW-0812">Transmembrane</keyword>